<proteinExistence type="predicted"/>
<dbReference type="EMBL" id="AFNH02000310">
    <property type="protein sequence ID" value="EZG78155.1"/>
    <property type="molecule type" value="Genomic_DNA"/>
</dbReference>
<dbReference type="OMA" id="VDARTRC"/>
<dbReference type="Proteomes" id="UP000019763">
    <property type="component" value="Unassembled WGS sequence"/>
</dbReference>
<feature type="compositionally biased region" description="Low complexity" evidence="1">
    <location>
        <begin position="259"/>
        <end position="290"/>
    </location>
</feature>
<protein>
    <submittedName>
        <fullName evidence="2">Uncharacterized protein</fullName>
    </submittedName>
</protein>
<feature type="compositionally biased region" description="Acidic residues" evidence="1">
    <location>
        <begin position="408"/>
        <end position="427"/>
    </location>
</feature>
<feature type="compositionally biased region" description="Acidic residues" evidence="1">
    <location>
        <begin position="530"/>
        <end position="551"/>
    </location>
</feature>
<dbReference type="VEuPathDB" id="CryptoDB:GNI_040570"/>
<feature type="region of interest" description="Disordered" evidence="1">
    <location>
        <begin position="528"/>
        <end position="575"/>
    </location>
</feature>
<evidence type="ECO:0000313" key="2">
    <source>
        <dbReference type="EMBL" id="EZG78155.1"/>
    </source>
</evidence>
<feature type="compositionally biased region" description="Pro residues" evidence="1">
    <location>
        <begin position="248"/>
        <end position="258"/>
    </location>
</feature>
<feature type="region of interest" description="Disordered" evidence="1">
    <location>
        <begin position="594"/>
        <end position="631"/>
    </location>
</feature>
<feature type="compositionally biased region" description="Low complexity" evidence="1">
    <location>
        <begin position="231"/>
        <end position="247"/>
    </location>
</feature>
<feature type="region of interest" description="Disordered" evidence="1">
    <location>
        <begin position="1"/>
        <end position="107"/>
    </location>
</feature>
<feature type="region of interest" description="Disordered" evidence="1">
    <location>
        <begin position="231"/>
        <end position="300"/>
    </location>
</feature>
<sequence>MLFGEDSEPPSSPDVRSPAQSSWKQDSSIDKVVSDEGEAGGAKRKRRAKEGGGTRKRRKKESSDDDDDRDRLFKDWFQAESQTALSGVGPEEGGGRKRRNKKDSEAEDLDSLFVNGTDENAVRGDLQAREEEIRLRKEHFLHQLKRDQRIRDKVRKRNELLTLRTAMVLLSKGIPRWTRDSVDSLPEYNEDYALVDWPLYVRTGHLFDTTNAIKTLWVNSCVFPPARETLQTDAPASAPAPASQDPPSSQPTPEPPTTRPQTTGTQITGTQITGTQTTGTQTTGTQTTGKPPFPYPPAKQQRMETLVSDRDTGARVDALERELRLKRRAIVEWALPQIGTSRQAVINKLLETSNLATYPLPACLLVTDSHGIEIKQFVRHSFAEVAEEILCGVREAESASASASASEHDEEGDDEGDGDGSSEDDLVSESGDGDPKGEATQAAEETKAGEAMKAGEVAKAGEPRQTETGDGEPAAGAIMARRPGRHPKTGVFCSDSEGGIERVSRDQGLIGGQKEAEIELAGKDVSVEEVSGEEVSGEEVSGEEVSGEEEVEARGQDAVEEEAEAQAVAERETQRRAAAERLKRRMREALAADARVGGARGSGGRFVESDVEVEDGDGKGGGSEDVSDGEVDEVLGMFEFDEAKIAEEEGDEAAAAALLREQLAERDQAVYDRLFKRRTTRLDGEETSGGMSVAGVNVRRRDETEISIGRDWGRELDWKMNEDGADPLRSGGDGCAADGYVGADYDEDSETSAREIDETNIKIRCTTAEANKAIDLNAYVVKEGEELDLLQRILNSEA</sequence>
<dbReference type="RefSeq" id="XP_011129441.1">
    <property type="nucleotide sequence ID" value="XM_011131139.1"/>
</dbReference>
<name>A0A023BAB0_GRENI</name>
<reference evidence="2" key="1">
    <citation type="submission" date="2013-12" db="EMBL/GenBank/DDBJ databases">
        <authorList>
            <person name="Omoto C.K."/>
            <person name="Sibley D."/>
            <person name="Venepally P."/>
            <person name="Hadjithomas M."/>
            <person name="Karamycheva S."/>
            <person name="Brunk B."/>
            <person name="Roos D."/>
            <person name="Caler E."/>
            <person name="Lorenzi H."/>
        </authorList>
    </citation>
    <scope>NUCLEOTIDE SEQUENCE</scope>
</reference>
<keyword evidence="3" id="KW-1185">Reference proteome</keyword>
<accession>A0A023BAB0</accession>
<comment type="caution">
    <text evidence="2">The sequence shown here is derived from an EMBL/GenBank/DDBJ whole genome shotgun (WGS) entry which is preliminary data.</text>
</comment>
<evidence type="ECO:0000256" key="1">
    <source>
        <dbReference type="SAM" id="MobiDB-lite"/>
    </source>
</evidence>
<dbReference type="AlphaFoldDB" id="A0A023BAB0"/>
<dbReference type="GeneID" id="22911563"/>
<feature type="region of interest" description="Disordered" evidence="1">
    <location>
        <begin position="400"/>
        <end position="499"/>
    </location>
</feature>
<feature type="compositionally biased region" description="Basic residues" evidence="1">
    <location>
        <begin position="42"/>
        <end position="60"/>
    </location>
</feature>
<organism evidence="2 3">
    <name type="scientific">Gregarina niphandrodes</name>
    <name type="common">Septate eugregarine</name>
    <dbReference type="NCBI Taxonomy" id="110365"/>
    <lineage>
        <taxon>Eukaryota</taxon>
        <taxon>Sar</taxon>
        <taxon>Alveolata</taxon>
        <taxon>Apicomplexa</taxon>
        <taxon>Conoidasida</taxon>
        <taxon>Gregarinasina</taxon>
        <taxon>Eugregarinorida</taxon>
        <taxon>Gregarinidae</taxon>
        <taxon>Gregarina</taxon>
    </lineage>
</organism>
<gene>
    <name evidence="2" type="ORF">GNI_040570</name>
</gene>
<evidence type="ECO:0000313" key="3">
    <source>
        <dbReference type="Proteomes" id="UP000019763"/>
    </source>
</evidence>